<name>A0A9X4H317_9FIRM</name>
<dbReference type="InterPro" id="IPR029025">
    <property type="entry name" value="T3SS_substrate_exporter_C"/>
</dbReference>
<evidence type="ECO:0000256" key="7">
    <source>
        <dbReference type="ARBA" id="ARBA00022795"/>
    </source>
</evidence>
<keyword evidence="10 12" id="KW-0472">Membrane</keyword>
<dbReference type="PRINTS" id="PR00950">
    <property type="entry name" value="TYPE3IMSPROT"/>
</dbReference>
<sequence length="358" mass="40666">MAGSAQEKTEQATPKRLEEARRKGQVAKSADLTGALCLLAIVVLLFAIKDTFFLELQRYLTGYFSEVGRHYGSNYNPLLSIRDAVMFFMKVLAPFFGVALLVVIASNVAQVGFLFSSEALRPNLDTLNPLSGLQRMFSRRSLVELVKSVLKFSIIGGITYLLIRKNLDSLLVLFNCSPWGIYQVIVGFIIKVAFYAGLCYLVLSLFDYLYQRWEYNKNLMMSKQEVKDEFKQMEGDQQIKSKRREVHRNISMNRIAKEVPQATVVVTNPTRLAVALRYEQGEMAAPRLVAKGAGHFASRIKEIARDNGVPVIENKEVAQFIYKNVDIDQEIPLEIYQAVAQILAMVYRLKAKENYRSY</sequence>
<evidence type="ECO:0000313" key="14">
    <source>
        <dbReference type="EMBL" id="MDF9409315.1"/>
    </source>
</evidence>
<comment type="function">
    <text evidence="12">Required for formation of the rod structure in the basal body of the flagellar apparatus. Together with FliI and FliH, may constitute the export apparatus of flagellin.</text>
</comment>
<keyword evidence="7 12" id="KW-1005">Bacterial flagellum biogenesis</keyword>
<evidence type="ECO:0000256" key="11">
    <source>
        <dbReference type="ARBA" id="ARBA00023225"/>
    </source>
</evidence>
<keyword evidence="6 12" id="KW-0812">Transmembrane</keyword>
<evidence type="ECO:0000256" key="4">
    <source>
        <dbReference type="ARBA" id="ARBA00022448"/>
    </source>
</evidence>
<feature type="transmembrane region" description="Helical" evidence="12">
    <location>
        <begin position="183"/>
        <end position="210"/>
    </location>
</feature>
<evidence type="ECO:0000256" key="2">
    <source>
        <dbReference type="ARBA" id="ARBA00010690"/>
    </source>
</evidence>
<feature type="transmembrane region" description="Helical" evidence="12">
    <location>
        <begin position="30"/>
        <end position="48"/>
    </location>
</feature>
<keyword evidence="9 12" id="KW-1133">Transmembrane helix</keyword>
<comment type="subcellular location">
    <subcellularLocation>
        <location evidence="1">Cell membrane</location>
        <topology evidence="1">Multi-pass membrane protein</topology>
    </subcellularLocation>
</comment>
<dbReference type="RefSeq" id="WP_277444771.1">
    <property type="nucleotide sequence ID" value="NZ_JAKOAV010000028.1"/>
</dbReference>
<dbReference type="Proteomes" id="UP001154312">
    <property type="component" value="Unassembled WGS sequence"/>
</dbReference>
<keyword evidence="11 12" id="KW-1006">Bacterial flagellum protein export</keyword>
<feature type="region of interest" description="Disordered" evidence="13">
    <location>
        <begin position="1"/>
        <end position="20"/>
    </location>
</feature>
<feature type="compositionally biased region" description="Basic and acidic residues" evidence="13">
    <location>
        <begin position="7"/>
        <end position="20"/>
    </location>
</feature>
<comment type="caution">
    <text evidence="14">The sequence shown here is derived from an EMBL/GenBank/DDBJ whole genome shotgun (WGS) entry which is preliminary data.</text>
</comment>
<keyword evidence="14" id="KW-0966">Cell projection</keyword>
<dbReference type="NCBIfam" id="TIGR00328">
    <property type="entry name" value="flhB"/>
    <property type="match status" value="1"/>
</dbReference>
<evidence type="ECO:0000256" key="12">
    <source>
        <dbReference type="RuleBase" id="RU364091"/>
    </source>
</evidence>
<dbReference type="GO" id="GO:0005886">
    <property type="term" value="C:plasma membrane"/>
    <property type="evidence" value="ECO:0007669"/>
    <property type="project" value="UniProtKB-SubCell"/>
</dbReference>
<keyword evidence="4 12" id="KW-0813">Transport</keyword>
<reference evidence="14" key="1">
    <citation type="submission" date="2022-02" db="EMBL/GenBank/DDBJ databases">
        <authorList>
            <person name="Leng L."/>
        </authorList>
    </citation>
    <scope>NUCLEOTIDE SEQUENCE</scope>
    <source>
        <strain evidence="14">JI</strain>
    </source>
</reference>
<dbReference type="InterPro" id="IPR006136">
    <property type="entry name" value="FlhB"/>
</dbReference>
<evidence type="ECO:0000256" key="5">
    <source>
        <dbReference type="ARBA" id="ARBA00022475"/>
    </source>
</evidence>
<evidence type="ECO:0000256" key="3">
    <source>
        <dbReference type="ARBA" id="ARBA00021622"/>
    </source>
</evidence>
<protein>
    <recommendedName>
        <fullName evidence="3 12">Flagellar biosynthetic protein FlhB</fullName>
    </recommendedName>
</protein>
<dbReference type="GO" id="GO:0044780">
    <property type="term" value="P:bacterial-type flagellum assembly"/>
    <property type="evidence" value="ECO:0007669"/>
    <property type="project" value="InterPro"/>
</dbReference>
<gene>
    <name evidence="12 14" type="primary">flhB</name>
    <name evidence="14" type="ORF">L7E55_13280</name>
</gene>
<evidence type="ECO:0000256" key="1">
    <source>
        <dbReference type="ARBA" id="ARBA00004651"/>
    </source>
</evidence>
<keyword evidence="15" id="KW-1185">Reference proteome</keyword>
<keyword evidence="14" id="KW-0969">Cilium</keyword>
<organism evidence="14 15">
    <name type="scientific">Pelotomaculum isophthalicicum JI</name>
    <dbReference type="NCBI Taxonomy" id="947010"/>
    <lineage>
        <taxon>Bacteria</taxon>
        <taxon>Bacillati</taxon>
        <taxon>Bacillota</taxon>
        <taxon>Clostridia</taxon>
        <taxon>Eubacteriales</taxon>
        <taxon>Desulfotomaculaceae</taxon>
        <taxon>Pelotomaculum</taxon>
    </lineage>
</organism>
<proteinExistence type="inferred from homology"/>
<dbReference type="PANTHER" id="PTHR30531:SF12">
    <property type="entry name" value="FLAGELLAR BIOSYNTHETIC PROTEIN FLHB"/>
    <property type="match status" value="1"/>
</dbReference>
<dbReference type="EMBL" id="JAKOAV010000028">
    <property type="protein sequence ID" value="MDF9409315.1"/>
    <property type="molecule type" value="Genomic_DNA"/>
</dbReference>
<feature type="transmembrane region" description="Helical" evidence="12">
    <location>
        <begin position="145"/>
        <end position="163"/>
    </location>
</feature>
<keyword evidence="5 12" id="KW-1003">Cell membrane</keyword>
<evidence type="ECO:0000256" key="13">
    <source>
        <dbReference type="SAM" id="MobiDB-lite"/>
    </source>
</evidence>
<dbReference type="InterPro" id="IPR006135">
    <property type="entry name" value="T3SS_substrate_exporter"/>
</dbReference>
<dbReference type="Pfam" id="PF01312">
    <property type="entry name" value="Bac_export_2"/>
    <property type="match status" value="1"/>
</dbReference>
<evidence type="ECO:0000256" key="6">
    <source>
        <dbReference type="ARBA" id="ARBA00022692"/>
    </source>
</evidence>
<comment type="similarity">
    <text evidence="2 12">Belongs to the type III secretion exporter family.</text>
</comment>
<dbReference type="GO" id="GO:0009306">
    <property type="term" value="P:protein secretion"/>
    <property type="evidence" value="ECO:0007669"/>
    <property type="project" value="InterPro"/>
</dbReference>
<feature type="transmembrane region" description="Helical" evidence="12">
    <location>
        <begin position="92"/>
        <end position="115"/>
    </location>
</feature>
<keyword evidence="14" id="KW-0282">Flagellum</keyword>
<dbReference type="AlphaFoldDB" id="A0A9X4H317"/>
<evidence type="ECO:0000256" key="10">
    <source>
        <dbReference type="ARBA" id="ARBA00023136"/>
    </source>
</evidence>
<evidence type="ECO:0000256" key="8">
    <source>
        <dbReference type="ARBA" id="ARBA00022927"/>
    </source>
</evidence>
<keyword evidence="8 12" id="KW-0653">Protein transport</keyword>
<dbReference type="PANTHER" id="PTHR30531">
    <property type="entry name" value="FLAGELLAR BIOSYNTHETIC PROTEIN FLHB"/>
    <property type="match status" value="1"/>
</dbReference>
<dbReference type="Gene3D" id="3.40.1690.10">
    <property type="entry name" value="secretion proteins EscU"/>
    <property type="match status" value="1"/>
</dbReference>
<evidence type="ECO:0000256" key="9">
    <source>
        <dbReference type="ARBA" id="ARBA00022989"/>
    </source>
</evidence>
<accession>A0A9X4H317</accession>
<dbReference type="SUPFAM" id="SSF160544">
    <property type="entry name" value="EscU C-terminal domain-like"/>
    <property type="match status" value="1"/>
</dbReference>
<evidence type="ECO:0000313" key="15">
    <source>
        <dbReference type="Proteomes" id="UP001154312"/>
    </source>
</evidence>